<evidence type="ECO:0000313" key="1">
    <source>
        <dbReference type="EMBL" id="PKI61175.1"/>
    </source>
</evidence>
<evidence type="ECO:0000313" key="2">
    <source>
        <dbReference type="Proteomes" id="UP000233551"/>
    </source>
</evidence>
<reference evidence="1 2" key="1">
    <citation type="submission" date="2017-11" db="EMBL/GenBank/DDBJ databases">
        <title>De-novo sequencing of pomegranate (Punica granatum L.) genome.</title>
        <authorList>
            <person name="Akparov Z."/>
            <person name="Amiraslanov A."/>
            <person name="Hajiyeva S."/>
            <person name="Abbasov M."/>
            <person name="Kaur K."/>
            <person name="Hamwieh A."/>
            <person name="Solovyev V."/>
            <person name="Salamov A."/>
            <person name="Braich B."/>
            <person name="Kosarev P."/>
            <person name="Mahmoud A."/>
            <person name="Hajiyev E."/>
            <person name="Babayeva S."/>
            <person name="Izzatullayeva V."/>
            <person name="Mammadov A."/>
            <person name="Mammadov A."/>
            <person name="Sharifova S."/>
            <person name="Ojaghi J."/>
            <person name="Eynullazada K."/>
            <person name="Bayramov B."/>
            <person name="Abdulazimova A."/>
            <person name="Shahmuradov I."/>
        </authorList>
    </citation>
    <scope>NUCLEOTIDE SEQUENCE [LARGE SCALE GENOMIC DNA]</scope>
    <source>
        <strain evidence="2">cv. AG2017</strain>
        <tissue evidence="1">Leaf</tissue>
    </source>
</reference>
<sequence>MSSSLHKIIISSAISYPSLSPLPSPVIASRLPRKPTLQNTALSLSLSQSLSLSGVSSRGCSFLDSGLRRVLGSPRECVTPGGCTWRSTADVSGAVG</sequence>
<dbReference type="EMBL" id="PGOL01001069">
    <property type="protein sequence ID" value="PKI61175.1"/>
    <property type="molecule type" value="Genomic_DNA"/>
</dbReference>
<dbReference type="AlphaFoldDB" id="A0A2I0JY08"/>
<organism evidence="1 2">
    <name type="scientific">Punica granatum</name>
    <name type="common">Pomegranate</name>
    <dbReference type="NCBI Taxonomy" id="22663"/>
    <lineage>
        <taxon>Eukaryota</taxon>
        <taxon>Viridiplantae</taxon>
        <taxon>Streptophyta</taxon>
        <taxon>Embryophyta</taxon>
        <taxon>Tracheophyta</taxon>
        <taxon>Spermatophyta</taxon>
        <taxon>Magnoliopsida</taxon>
        <taxon>eudicotyledons</taxon>
        <taxon>Gunneridae</taxon>
        <taxon>Pentapetalae</taxon>
        <taxon>rosids</taxon>
        <taxon>malvids</taxon>
        <taxon>Myrtales</taxon>
        <taxon>Lythraceae</taxon>
        <taxon>Punica</taxon>
    </lineage>
</organism>
<accession>A0A2I0JY08</accession>
<proteinExistence type="predicted"/>
<gene>
    <name evidence="1" type="ORF">CRG98_018406</name>
</gene>
<feature type="non-terminal residue" evidence="1">
    <location>
        <position position="96"/>
    </location>
</feature>
<comment type="caution">
    <text evidence="1">The sequence shown here is derived from an EMBL/GenBank/DDBJ whole genome shotgun (WGS) entry which is preliminary data.</text>
</comment>
<dbReference type="Proteomes" id="UP000233551">
    <property type="component" value="Unassembled WGS sequence"/>
</dbReference>
<protein>
    <submittedName>
        <fullName evidence="1">Uncharacterized protein</fullName>
    </submittedName>
</protein>
<name>A0A2I0JY08_PUNGR</name>
<keyword evidence="2" id="KW-1185">Reference proteome</keyword>